<comment type="caution">
    <text evidence="2">The sequence shown here is derived from an EMBL/GenBank/DDBJ whole genome shotgun (WGS) entry which is preliminary data.</text>
</comment>
<dbReference type="RefSeq" id="WP_142000108.1">
    <property type="nucleotide sequence ID" value="NZ_VFML01000001.1"/>
</dbReference>
<dbReference type="GO" id="GO:0016787">
    <property type="term" value="F:hydrolase activity"/>
    <property type="evidence" value="ECO:0007669"/>
    <property type="project" value="InterPro"/>
</dbReference>
<dbReference type="GO" id="GO:0016042">
    <property type="term" value="P:lipid catabolic process"/>
    <property type="evidence" value="ECO:0007669"/>
    <property type="project" value="InterPro"/>
</dbReference>
<dbReference type="Pfam" id="PF01674">
    <property type="entry name" value="Lipase_2"/>
    <property type="match status" value="1"/>
</dbReference>
<dbReference type="Proteomes" id="UP000320876">
    <property type="component" value="Unassembled WGS sequence"/>
</dbReference>
<gene>
    <name evidence="2" type="ORF">FB471_4226</name>
</gene>
<dbReference type="InterPro" id="IPR029058">
    <property type="entry name" value="AB_hydrolase_fold"/>
</dbReference>
<reference evidence="2 3" key="1">
    <citation type="submission" date="2019-06" db="EMBL/GenBank/DDBJ databases">
        <title>Sequencing the genomes of 1000 actinobacteria strains.</title>
        <authorList>
            <person name="Klenk H.-P."/>
        </authorList>
    </citation>
    <scope>NUCLEOTIDE SEQUENCE [LARGE SCALE GENOMIC DNA]</scope>
    <source>
        <strain evidence="2 3">DSM 45679</strain>
    </source>
</reference>
<evidence type="ECO:0000256" key="1">
    <source>
        <dbReference type="SAM" id="SignalP"/>
    </source>
</evidence>
<protein>
    <submittedName>
        <fullName evidence="2">Lipase (Class 2)</fullName>
    </submittedName>
</protein>
<evidence type="ECO:0000313" key="3">
    <source>
        <dbReference type="Proteomes" id="UP000320876"/>
    </source>
</evidence>
<dbReference type="EMBL" id="VFML01000001">
    <property type="protein sequence ID" value="TQJ04432.1"/>
    <property type="molecule type" value="Genomic_DNA"/>
</dbReference>
<evidence type="ECO:0000313" key="2">
    <source>
        <dbReference type="EMBL" id="TQJ04432.1"/>
    </source>
</evidence>
<feature type="chain" id="PRO_5022129620" evidence="1">
    <location>
        <begin position="28"/>
        <end position="297"/>
    </location>
</feature>
<dbReference type="InterPro" id="IPR002918">
    <property type="entry name" value="Lipase_EstA/Esterase_EstB"/>
</dbReference>
<dbReference type="AlphaFoldDB" id="A0A542DMW1"/>
<accession>A0A542DMW1</accession>
<feature type="signal peptide" evidence="1">
    <location>
        <begin position="1"/>
        <end position="27"/>
    </location>
</feature>
<dbReference type="SUPFAM" id="SSF53474">
    <property type="entry name" value="alpha/beta-Hydrolases"/>
    <property type="match status" value="1"/>
</dbReference>
<dbReference type="Gene3D" id="3.40.50.1820">
    <property type="entry name" value="alpha/beta hydrolase"/>
    <property type="match status" value="1"/>
</dbReference>
<proteinExistence type="predicted"/>
<name>A0A542DMW1_AMYCI</name>
<dbReference type="OrthoDB" id="8871309at2"/>
<sequence length="297" mass="31281">MRRARHAFTVSVLAALLGTVLTGPAAASPAAGGRGGFNDWSCEPGADHPNPVVLVHGTRDNKDTTWRALGPKLVREGYCAFALTYGVIPDAPVVEEVVGGLMPIEYSAAELAGFVARVRSATGARQVDIVGYSQGTIVPTYYAKLLDGRGKIDRYVSLAPGWDGTNVAGMANLYGLLRALGLGWVSRLLTDCRACTQLLSDSPTLRTLHEGGIFLPEITYTNIVTRYDEIAVPYTTGLGEGPNVTNIVLQDGCPADRVNHVGIVIDPNALGHVLNALDPANAAPVPCVPMQPVKPSG</sequence>
<organism evidence="2 3">
    <name type="scientific">Amycolatopsis cihanbeyliensis</name>
    <dbReference type="NCBI Taxonomy" id="1128664"/>
    <lineage>
        <taxon>Bacteria</taxon>
        <taxon>Bacillati</taxon>
        <taxon>Actinomycetota</taxon>
        <taxon>Actinomycetes</taxon>
        <taxon>Pseudonocardiales</taxon>
        <taxon>Pseudonocardiaceae</taxon>
        <taxon>Amycolatopsis</taxon>
    </lineage>
</organism>
<keyword evidence="3" id="KW-1185">Reference proteome</keyword>
<keyword evidence="1" id="KW-0732">Signal</keyword>